<dbReference type="GO" id="GO:0000122">
    <property type="term" value="P:negative regulation of transcription by RNA polymerase II"/>
    <property type="evidence" value="ECO:0007669"/>
    <property type="project" value="TreeGrafter"/>
</dbReference>
<dbReference type="PROSITE" id="PS00518">
    <property type="entry name" value="ZF_RING_1"/>
    <property type="match status" value="1"/>
</dbReference>
<dbReference type="PANTHER" id="PTHR10825">
    <property type="entry name" value="RING FINGER DOMAIN-CONTAINING, POLYCOMB GROUP COMPONENT"/>
    <property type="match status" value="1"/>
</dbReference>
<dbReference type="InterPro" id="IPR013083">
    <property type="entry name" value="Znf_RING/FYVE/PHD"/>
</dbReference>
<feature type="region of interest" description="Disordered" evidence="8">
    <location>
        <begin position="1013"/>
        <end position="1046"/>
    </location>
</feature>
<sequence>MHLKITHKTVEPEVPHSDMGSASPASRDVRQFHDLITCRLCRGYMIDPTTVDFCYHTYCRSCILKHLLRTVYCPDCKASGGKEISELNLKSDDTLRSLIYKLVPGLYQRECKELSDFEEQHEDLVDEQTTHEQEFFTTTELVSLSLEYHPAMLHQCGPGEVPPTIYLQCAAGLRVELLKRFLCSKYNIEAENKLVEVEVTYEDEVLPSNFTLMDVGYCYNWSRQSPMAFCYRILLYENERAKNDENNLSRINQDIEPEHSVRRSKSAKSVTFAEDLESEMDSVSPRSKARSKTSPKVSPSSKNKRVAMSKREPEPESPVSTFKSLRSNDMRYSDYAVSKVKSEPEQEQDLLPREREPQPLEANMNIVVSIPPSQLGKSYVDAEDFELKTANRKGVGHLPKLKIELNSMKSKLSMPLSAGPRLEDTSSSIQQQLDLETYAKNIGLKPIEQPLVQSVAANPDSKYSPNASPMSSCSSSTNGSTCSLGTADASTSTTTSSSHRKRKKKHSKEPKDANGKRKKLHAEISSQTDGKMKVKITAKPNHKLDFKRSHSLASGELALQQLKLDSTSTSEALNRTLGEEARSISSLVVGGAPTPPPTPTTEPEQQQQQQVVVPKTKELTLPTSPPLPPSLFKAYTPSTTPIAPQTVTAKPKQQQQTPQQHQPVAQQSLAKTNPVKPPLSSNNNRQPNSGHFAVPEVPTNRNMYHMQRYLSTPSSIASAANKQPKRSLSLDESHPAAKTARMSQAQAMASYAAKMQMHKTQAAAFLPNPQIRSYGPEMGSKPTLPLTCPANLSLSLPSSAQVTITPRPRTTPSVYAFPEPTGHVPALEIVRLPAGKQSAGGKSLTMPPLSPPATSGGRLMGPPAALPKQPGHSAAKRTSQSPPMPLPMPMTTFPAIVKSPPLSVALSGQRNKSNSGSNSNSNAYRTSPPALINLRNTATTPHSFPSKSSPKVEANSKKSPPAGCQGKTNGTAALDKSKTSLREFRPAVQAAVAATSASAGAAGAAKDADILDLSANPGRNTTAKLAPTSPPAGNSNNNNNNNSTSNSLEAALNKIKQNISANSNGGPSTTTSGGSNSNGNSNGDDLQNLHMLSESATAREKISIKAASSGGSNNASSTTTTSSTKPKNANALVRPQNASVRSIPNPSALAFRNQPVASSAAATSISKPLTVRAEEKPKTATSNPGLLSPTSSTGSNNSSNSNSGCSAATSPRAMTKKPTTIDQVAANLNIRAEAKAAALAEEAPPVLSSNAAKSPELAKTTTTAGGAASRTEAKETAITVSAASTLLPMPSAVSSGSGVPESLAKPPVQIANAPVASSA</sequence>
<feature type="compositionally biased region" description="Low complexity" evidence="8">
    <location>
        <begin position="1258"/>
        <end position="1270"/>
    </location>
</feature>
<feature type="region of interest" description="Disordered" evidence="8">
    <location>
        <begin position="248"/>
        <end position="327"/>
    </location>
</feature>
<keyword evidence="3 6" id="KW-0863">Zinc-finger</keyword>
<evidence type="ECO:0000313" key="12">
    <source>
        <dbReference type="RefSeq" id="XP_065719245.2"/>
    </source>
</evidence>
<dbReference type="SUPFAM" id="SSF57850">
    <property type="entry name" value="RING/U-box"/>
    <property type="match status" value="1"/>
</dbReference>
<name>A0AB40D7Y5_DROSZ</name>
<dbReference type="InterPro" id="IPR017907">
    <property type="entry name" value="Znf_RING_CS"/>
</dbReference>
<feature type="region of interest" description="Disordered" evidence="8">
    <location>
        <begin position="837"/>
        <end position="972"/>
    </location>
</feature>
<feature type="compositionally biased region" description="Polar residues" evidence="8">
    <location>
        <begin position="1156"/>
        <end position="1167"/>
    </location>
</feature>
<feature type="compositionally biased region" description="Basic residues" evidence="8">
    <location>
        <begin position="498"/>
        <end position="508"/>
    </location>
</feature>
<dbReference type="RefSeq" id="XP_065719245.2">
    <property type="nucleotide sequence ID" value="XM_065863173.2"/>
</dbReference>
<keyword evidence="10" id="KW-1185">Reference proteome</keyword>
<evidence type="ECO:0000256" key="8">
    <source>
        <dbReference type="SAM" id="MobiDB-lite"/>
    </source>
</evidence>
<evidence type="ECO:0000313" key="10">
    <source>
        <dbReference type="Proteomes" id="UP001652628"/>
    </source>
</evidence>
<dbReference type="Pfam" id="PF00097">
    <property type="entry name" value="zf-C3HC4"/>
    <property type="match status" value="1"/>
</dbReference>
<dbReference type="GeneID" id="108018108"/>
<evidence type="ECO:0000256" key="7">
    <source>
        <dbReference type="SAM" id="Coils"/>
    </source>
</evidence>
<feature type="compositionally biased region" description="Low complexity" evidence="8">
    <location>
        <begin position="644"/>
        <end position="667"/>
    </location>
</feature>
<dbReference type="Proteomes" id="UP001652628">
    <property type="component" value="Chromosome 2R"/>
</dbReference>
<feature type="compositionally biased region" description="Low complexity" evidence="8">
    <location>
        <begin position="464"/>
        <end position="483"/>
    </location>
</feature>
<keyword evidence="5" id="KW-0539">Nucleus</keyword>
<dbReference type="Gene3D" id="3.10.20.90">
    <property type="entry name" value="Phosphatidylinositol 3-kinase Catalytic Subunit, Chain A, domain 1"/>
    <property type="match status" value="1"/>
</dbReference>
<keyword evidence="7" id="KW-0175">Coiled coil</keyword>
<evidence type="ECO:0000256" key="6">
    <source>
        <dbReference type="PROSITE-ProRule" id="PRU00175"/>
    </source>
</evidence>
<dbReference type="PROSITE" id="PS50089">
    <property type="entry name" value="ZF_RING_2"/>
    <property type="match status" value="1"/>
</dbReference>
<feature type="compositionally biased region" description="Low complexity" evidence="8">
    <location>
        <begin position="1062"/>
        <end position="1083"/>
    </location>
</feature>
<dbReference type="GO" id="GO:0008270">
    <property type="term" value="F:zinc ion binding"/>
    <property type="evidence" value="ECO:0007669"/>
    <property type="project" value="UniProtKB-KW"/>
</dbReference>
<evidence type="ECO:0000256" key="2">
    <source>
        <dbReference type="ARBA" id="ARBA00022723"/>
    </source>
</evidence>
<reference evidence="11 12" key="1">
    <citation type="submission" date="2025-05" db="UniProtKB">
        <authorList>
            <consortium name="RefSeq"/>
        </authorList>
    </citation>
    <scope>IDENTIFICATION</scope>
</reference>
<organism evidence="10 12">
    <name type="scientific">Drosophila suzukii</name>
    <name type="common">Spotted-wing drosophila fruit fly</name>
    <dbReference type="NCBI Taxonomy" id="28584"/>
    <lineage>
        <taxon>Eukaryota</taxon>
        <taxon>Metazoa</taxon>
        <taxon>Ecdysozoa</taxon>
        <taxon>Arthropoda</taxon>
        <taxon>Hexapoda</taxon>
        <taxon>Insecta</taxon>
        <taxon>Pterygota</taxon>
        <taxon>Neoptera</taxon>
        <taxon>Endopterygota</taxon>
        <taxon>Diptera</taxon>
        <taxon>Brachycera</taxon>
        <taxon>Muscomorpha</taxon>
        <taxon>Ephydroidea</taxon>
        <taxon>Drosophilidae</taxon>
        <taxon>Drosophila</taxon>
        <taxon>Sophophora</taxon>
    </lineage>
</organism>
<accession>A0AB40D7Y5</accession>
<feature type="region of interest" description="Disordered" evidence="8">
    <location>
        <begin position="1106"/>
        <end position="1142"/>
    </location>
</feature>
<protein>
    <submittedName>
        <fullName evidence="11 12">Protein suppressor 2 of zeste</fullName>
    </submittedName>
</protein>
<feature type="region of interest" description="Disordered" evidence="8">
    <location>
        <begin position="1"/>
        <end position="25"/>
    </location>
</feature>
<feature type="compositionally biased region" description="Low complexity" evidence="8">
    <location>
        <begin position="1034"/>
        <end position="1046"/>
    </location>
</feature>
<feature type="region of interest" description="Disordered" evidence="8">
    <location>
        <begin position="458"/>
        <end position="533"/>
    </location>
</feature>
<dbReference type="GO" id="GO:1990841">
    <property type="term" value="F:promoter-specific chromatin binding"/>
    <property type="evidence" value="ECO:0007669"/>
    <property type="project" value="TreeGrafter"/>
</dbReference>
<keyword evidence="4" id="KW-0862">Zinc</keyword>
<feature type="compositionally biased region" description="Low complexity" evidence="8">
    <location>
        <begin position="1184"/>
        <end position="1210"/>
    </location>
</feature>
<feature type="compositionally biased region" description="Polar residues" evidence="8">
    <location>
        <begin position="934"/>
        <end position="949"/>
    </location>
</feature>
<keyword evidence="2" id="KW-0479">Metal-binding</keyword>
<evidence type="ECO:0000313" key="11">
    <source>
        <dbReference type="RefSeq" id="XP_016941012.4"/>
    </source>
</evidence>
<evidence type="ECO:0000256" key="5">
    <source>
        <dbReference type="ARBA" id="ARBA00023242"/>
    </source>
</evidence>
<feature type="compositionally biased region" description="Low complexity" evidence="8">
    <location>
        <begin position="601"/>
        <end position="622"/>
    </location>
</feature>
<dbReference type="Gene3D" id="3.30.40.10">
    <property type="entry name" value="Zinc/RING finger domain, C3HC4 (zinc finger)"/>
    <property type="match status" value="1"/>
</dbReference>
<proteinExistence type="predicted"/>
<evidence type="ECO:0000256" key="4">
    <source>
        <dbReference type="ARBA" id="ARBA00022833"/>
    </source>
</evidence>
<dbReference type="Pfam" id="PF16207">
    <property type="entry name" value="RAWUL"/>
    <property type="match status" value="1"/>
</dbReference>
<feature type="region of interest" description="Disordered" evidence="8">
    <location>
        <begin position="1059"/>
        <end position="1087"/>
    </location>
</feature>
<feature type="coiled-coil region" evidence="7">
    <location>
        <begin position="107"/>
        <end position="134"/>
    </location>
</feature>
<dbReference type="InterPro" id="IPR018957">
    <property type="entry name" value="Znf_C3HC4_RING-type"/>
</dbReference>
<feature type="compositionally biased region" description="Polar residues" evidence="8">
    <location>
        <begin position="679"/>
        <end position="689"/>
    </location>
</feature>
<dbReference type="InterPro" id="IPR032443">
    <property type="entry name" value="RAWUL"/>
</dbReference>
<dbReference type="CDD" id="cd17082">
    <property type="entry name" value="RAWUL_PCGF2_like"/>
    <property type="match status" value="1"/>
</dbReference>
<feature type="region of interest" description="Disordered" evidence="8">
    <location>
        <begin position="1156"/>
        <end position="1218"/>
    </location>
</feature>
<evidence type="ECO:0000259" key="9">
    <source>
        <dbReference type="PROSITE" id="PS50089"/>
    </source>
</evidence>
<dbReference type="PANTHER" id="PTHR10825:SF29">
    <property type="entry name" value="POLYCOMB GROUP RING FINGER PROTEIN 1"/>
    <property type="match status" value="1"/>
</dbReference>
<evidence type="ECO:0000256" key="1">
    <source>
        <dbReference type="ARBA" id="ARBA00004123"/>
    </source>
</evidence>
<feature type="region of interest" description="Disordered" evidence="8">
    <location>
        <begin position="583"/>
        <end position="698"/>
    </location>
</feature>
<dbReference type="CDD" id="cd16737">
    <property type="entry name" value="RING-HC_PCGF5"/>
    <property type="match status" value="1"/>
</dbReference>
<gene>
    <name evidence="11 12" type="primary">Su(z)2</name>
</gene>
<dbReference type="RefSeq" id="XP_016941012.4">
    <property type="nucleotide sequence ID" value="XM_017085523.4"/>
</dbReference>
<feature type="compositionally biased region" description="Low complexity" evidence="8">
    <location>
        <begin position="911"/>
        <end position="922"/>
    </location>
</feature>
<feature type="region of interest" description="Disordered" evidence="8">
    <location>
        <begin position="1240"/>
        <end position="1274"/>
    </location>
</feature>
<dbReference type="GO" id="GO:0035102">
    <property type="term" value="C:PRC1 complex"/>
    <property type="evidence" value="ECO:0007669"/>
    <property type="project" value="TreeGrafter"/>
</dbReference>
<evidence type="ECO:0000256" key="3">
    <source>
        <dbReference type="ARBA" id="ARBA00022771"/>
    </source>
</evidence>
<feature type="domain" description="RING-type" evidence="9">
    <location>
        <begin position="38"/>
        <end position="77"/>
    </location>
</feature>
<feature type="compositionally biased region" description="Low complexity" evidence="8">
    <location>
        <begin position="1106"/>
        <end position="1130"/>
    </location>
</feature>
<feature type="region of interest" description="Disordered" evidence="8">
    <location>
        <begin position="716"/>
        <end position="743"/>
    </location>
</feature>
<dbReference type="InterPro" id="IPR001841">
    <property type="entry name" value="Znf_RING"/>
</dbReference>
<comment type="subcellular location">
    <subcellularLocation>
        <location evidence="1">Nucleus</location>
    </subcellularLocation>
</comment>